<gene>
    <name evidence="2" type="ORF">F9B07_14980</name>
    <name evidence="1" type="ORF">HL563_00490</name>
</gene>
<proteinExistence type="predicted"/>
<sequence length="38" mass="4223">MVTSVTNGLPDRFTVSPATKCDKNYLYSAKMKISPLNM</sequence>
<name>A0A3T0RLM6_ECOLX</name>
<dbReference type="RefSeq" id="WP_023063716.1">
    <property type="nucleotide sequence ID" value="NZ_AP021935.1"/>
</dbReference>
<accession>A0A3T0RLM6</accession>
<dbReference type="Proteomes" id="UP000486847">
    <property type="component" value="Unassembled WGS sequence"/>
</dbReference>
<reference evidence="1" key="2">
    <citation type="submission" date="2019-09" db="EMBL/GenBank/DDBJ databases">
        <authorList>
            <consortium name="NCBI Pathogen Detection Project"/>
        </authorList>
    </citation>
    <scope>NUCLEOTIDE SEQUENCE</scope>
    <source>
        <strain evidence="1">EC00618</strain>
    </source>
</reference>
<dbReference type="EMBL" id="DABGYN010000001">
    <property type="protein sequence ID" value="HAJ0832226.1"/>
    <property type="molecule type" value="Genomic_DNA"/>
</dbReference>
<dbReference type="EMBL" id="WCEW01000016">
    <property type="protein sequence ID" value="MTE90119.1"/>
    <property type="molecule type" value="Genomic_DNA"/>
</dbReference>
<reference evidence="2 3" key="3">
    <citation type="submission" date="2019-10" db="EMBL/GenBank/DDBJ databases">
        <title>Comparative genomic analysis of antimicrobial resistant Escherichia coli of diverse origin.</title>
        <authorList>
            <person name="Ghatak S."/>
            <person name="Milton A.P."/>
            <person name="Rhetso K."/>
            <person name="Purkait D."/>
            <person name="Das S."/>
            <person name="Puro K.-U."/>
            <person name="Shakuntala I."/>
            <person name="Sen A."/>
            <person name="Sanjukta R."/>
            <person name="Priya G.B."/>
            <person name="Mawlong M."/>
            <person name="Lyngdoh V."/>
            <person name="Rynghang J."/>
            <person name="Mawphlang B.L."/>
        </authorList>
    </citation>
    <scope>NUCLEOTIDE SEQUENCE [LARGE SCALE GENOMIC DNA]</scope>
    <source>
        <strain evidence="2 3">SE161</strain>
    </source>
</reference>
<evidence type="ECO:0000313" key="3">
    <source>
        <dbReference type="Proteomes" id="UP000486847"/>
    </source>
</evidence>
<evidence type="ECO:0000313" key="1">
    <source>
        <dbReference type="EMBL" id="HAJ0832226.1"/>
    </source>
</evidence>
<dbReference type="AlphaFoldDB" id="A0A3T0RLM6"/>
<protein>
    <submittedName>
        <fullName evidence="2">Transcriptional regulator</fullName>
    </submittedName>
</protein>
<comment type="caution">
    <text evidence="2">The sequence shown here is derived from an EMBL/GenBank/DDBJ whole genome shotgun (WGS) entry which is preliminary data.</text>
</comment>
<organism evidence="2 3">
    <name type="scientific">Escherichia coli</name>
    <dbReference type="NCBI Taxonomy" id="562"/>
    <lineage>
        <taxon>Bacteria</taxon>
        <taxon>Pseudomonadati</taxon>
        <taxon>Pseudomonadota</taxon>
        <taxon>Gammaproteobacteria</taxon>
        <taxon>Enterobacterales</taxon>
        <taxon>Enterobacteriaceae</taxon>
        <taxon>Escherichia</taxon>
    </lineage>
</organism>
<reference evidence="1" key="1">
    <citation type="journal article" date="2018" name="Genome Biol.">
        <title>SKESA: strategic k-mer extension for scrupulous assemblies.</title>
        <authorList>
            <person name="Souvorov A."/>
            <person name="Agarwala R."/>
            <person name="Lipman D.J."/>
        </authorList>
    </citation>
    <scope>NUCLEOTIDE SEQUENCE [LARGE SCALE GENOMIC DNA]</scope>
    <source>
        <strain evidence="1">EC00618</strain>
    </source>
</reference>
<evidence type="ECO:0000313" key="2">
    <source>
        <dbReference type="EMBL" id="MTE90119.1"/>
    </source>
</evidence>